<protein>
    <submittedName>
        <fullName evidence="1">Uncharacterized protein</fullName>
    </submittedName>
</protein>
<dbReference type="EMBL" id="FWZT01000003">
    <property type="protein sequence ID" value="SMF03072.1"/>
    <property type="molecule type" value="Genomic_DNA"/>
</dbReference>
<organism evidence="1 2">
    <name type="scientific">Pseudobacteriovorax antillogorgiicola</name>
    <dbReference type="NCBI Taxonomy" id="1513793"/>
    <lineage>
        <taxon>Bacteria</taxon>
        <taxon>Pseudomonadati</taxon>
        <taxon>Bdellovibrionota</taxon>
        <taxon>Oligoflexia</taxon>
        <taxon>Oligoflexales</taxon>
        <taxon>Pseudobacteriovoracaceae</taxon>
        <taxon>Pseudobacteriovorax</taxon>
    </lineage>
</organism>
<sequence>MNMKKMRIAGFTTDEIKQIMERIKFRCSNRVHLEDRNEKRDMIWSFAEINILDPEGEERSIHLYDVAHSGVGLIGELQFEEGDRFCFVDPKTGKHYDFVVRHSELFDTTEPGLYQTGGQLVPQKQEAIDVHDIFKPYDTEPRPSWVPDDFES</sequence>
<keyword evidence="2" id="KW-1185">Reference proteome</keyword>
<name>A0A1Y6BGQ2_9BACT</name>
<dbReference type="Proteomes" id="UP000192907">
    <property type="component" value="Unassembled WGS sequence"/>
</dbReference>
<evidence type="ECO:0000313" key="2">
    <source>
        <dbReference type="Proteomes" id="UP000192907"/>
    </source>
</evidence>
<dbReference type="AlphaFoldDB" id="A0A1Y6BGQ2"/>
<reference evidence="2" key="1">
    <citation type="submission" date="2017-04" db="EMBL/GenBank/DDBJ databases">
        <authorList>
            <person name="Varghese N."/>
            <person name="Submissions S."/>
        </authorList>
    </citation>
    <scope>NUCLEOTIDE SEQUENCE [LARGE SCALE GENOMIC DNA]</scope>
    <source>
        <strain evidence="2">RKEM611</strain>
    </source>
</reference>
<proteinExistence type="predicted"/>
<accession>A0A1Y6BGQ2</accession>
<evidence type="ECO:0000313" key="1">
    <source>
        <dbReference type="EMBL" id="SMF03072.1"/>
    </source>
</evidence>
<dbReference type="RefSeq" id="WP_132315811.1">
    <property type="nucleotide sequence ID" value="NZ_FWZT01000003.1"/>
</dbReference>
<gene>
    <name evidence="1" type="ORF">SAMN06296036_103308</name>
</gene>